<comment type="subcellular location">
    <subcellularLocation>
        <location evidence="1">Cell membrane</location>
        <topology evidence="1">Multi-pass membrane protein</topology>
    </subcellularLocation>
</comment>
<evidence type="ECO:0000313" key="10">
    <source>
        <dbReference type="Proteomes" id="UP000009231"/>
    </source>
</evidence>
<dbReference type="AlphaFoldDB" id="F6D6Z8"/>
<evidence type="ECO:0000256" key="6">
    <source>
        <dbReference type="ARBA" id="ARBA00022989"/>
    </source>
</evidence>
<gene>
    <name evidence="9" type="ordered locus">MSWAN_1350</name>
</gene>
<feature type="transmembrane region" description="Helical" evidence="8">
    <location>
        <begin position="96"/>
        <end position="113"/>
    </location>
</feature>
<feature type="transmembrane region" description="Helical" evidence="8">
    <location>
        <begin position="142"/>
        <end position="159"/>
    </location>
</feature>
<dbReference type="GO" id="GO:0016763">
    <property type="term" value="F:pentosyltransferase activity"/>
    <property type="evidence" value="ECO:0007669"/>
    <property type="project" value="TreeGrafter"/>
</dbReference>
<keyword evidence="6 8" id="KW-1133">Transmembrane helix</keyword>
<evidence type="ECO:0000256" key="5">
    <source>
        <dbReference type="ARBA" id="ARBA00022692"/>
    </source>
</evidence>
<keyword evidence="3" id="KW-0328">Glycosyltransferase</keyword>
<dbReference type="eggNOG" id="arCOG00563">
    <property type="taxonomic scope" value="Archaea"/>
</dbReference>
<keyword evidence="2" id="KW-1003">Cell membrane</keyword>
<dbReference type="OrthoDB" id="71268at2157"/>
<dbReference type="GeneID" id="10668855"/>
<keyword evidence="10" id="KW-1185">Reference proteome</keyword>
<feature type="transmembrane region" description="Helical" evidence="8">
    <location>
        <begin position="212"/>
        <end position="236"/>
    </location>
</feature>
<dbReference type="InterPro" id="IPR050297">
    <property type="entry name" value="LipidA_mod_glycosyltrf_83"/>
</dbReference>
<dbReference type="PANTHER" id="PTHR33908:SF11">
    <property type="entry name" value="MEMBRANE PROTEIN"/>
    <property type="match status" value="1"/>
</dbReference>
<feature type="transmembrane region" description="Helical" evidence="8">
    <location>
        <begin position="12"/>
        <end position="33"/>
    </location>
</feature>
<dbReference type="Proteomes" id="UP000009231">
    <property type="component" value="Chromosome"/>
</dbReference>
<evidence type="ECO:0000313" key="9">
    <source>
        <dbReference type="EMBL" id="AEG18365.1"/>
    </source>
</evidence>
<keyword evidence="7 8" id="KW-0472">Membrane</keyword>
<dbReference type="GO" id="GO:0005886">
    <property type="term" value="C:plasma membrane"/>
    <property type="evidence" value="ECO:0007669"/>
    <property type="project" value="UniProtKB-SubCell"/>
</dbReference>
<evidence type="ECO:0000256" key="7">
    <source>
        <dbReference type="ARBA" id="ARBA00023136"/>
    </source>
</evidence>
<reference evidence="9 10" key="1">
    <citation type="journal article" date="2014" name="Int. J. Syst. Evol. Microbiol.">
        <title>Methanobacterium paludis sp. nov. and a novel strain of Methanobacterium lacus isolated from northern peatlands.</title>
        <authorList>
            <person name="Cadillo-Quiroz H."/>
            <person name="Brauer S.L."/>
            <person name="Goodson N."/>
            <person name="Yavitt J.B."/>
            <person name="Zinder S.H."/>
        </authorList>
    </citation>
    <scope>NUCLEOTIDE SEQUENCE [LARGE SCALE GENOMIC DNA]</scope>
    <source>
        <strain evidence="10">DSM 25820 / JCM 18151 / SWAN1</strain>
    </source>
</reference>
<feature type="transmembrane region" description="Helical" evidence="8">
    <location>
        <begin position="355"/>
        <end position="374"/>
    </location>
</feature>
<evidence type="ECO:0000256" key="3">
    <source>
        <dbReference type="ARBA" id="ARBA00022676"/>
    </source>
</evidence>
<feature type="transmembrane region" description="Helical" evidence="8">
    <location>
        <begin position="296"/>
        <end position="316"/>
    </location>
</feature>
<organism evidence="9 10">
    <name type="scientific">Methanobacterium paludis (strain DSM 25820 / JCM 18151 / SWAN1)</name>
    <dbReference type="NCBI Taxonomy" id="868131"/>
    <lineage>
        <taxon>Archaea</taxon>
        <taxon>Methanobacteriati</taxon>
        <taxon>Methanobacteriota</taxon>
        <taxon>Methanomada group</taxon>
        <taxon>Methanobacteria</taxon>
        <taxon>Methanobacteriales</taxon>
        <taxon>Methanobacteriaceae</taxon>
        <taxon>Methanobacterium</taxon>
    </lineage>
</organism>
<dbReference type="PANTHER" id="PTHR33908">
    <property type="entry name" value="MANNOSYLTRANSFERASE YKCB-RELATED"/>
    <property type="match status" value="1"/>
</dbReference>
<sequence length="515" mass="58013">MNFEKEQIKNLLWVIPALVAFFIALIPTLTHPWPFTVDIFYHIHIAEVYSHYGLTLTDPLIDPSMGHKINYPPLFSLVIAALGTLLKISYVQVARLLQPVLAFSVVLSVSYVSKKFYGEIAGISAGFLIMSSYLFSRLVSPLPETMALIFVPLVVYFYYKSVLDKKYKYALLSSFLFLLVILTHQATTLILFLVITSIVLVLGILRRKIRFFTSYFMFLTIPVIVAVLTVVAIWFVSPGFIQQILTYGLTVVTGYMTTIPNNGPISNLKYVAYLGILLIFAIAGGVVALKRRRNEDILILVWILVIFLISKSYWFGVNVLSIRLLVHLLIPFSILGSLGLSYLYKDFKKQEFSSVKVRSGFLIAVFVVASLFAVTTVTDPNFGVIPKYTNTTDFKTPQVAPPTESDADLADWFNKNGDKKSVVISNNYFTTQFLSATTMQPTGSFGTSESSMWLLSNKSKVNKLGIGYFVYDKRLINSKNTKILDTGSYIFNVPELIFNNAELVYENKDYKIFTV</sequence>
<dbReference type="EMBL" id="CP002772">
    <property type="protein sequence ID" value="AEG18365.1"/>
    <property type="molecule type" value="Genomic_DNA"/>
</dbReference>
<evidence type="ECO:0000256" key="1">
    <source>
        <dbReference type="ARBA" id="ARBA00004651"/>
    </source>
</evidence>
<feature type="transmembrane region" description="Helical" evidence="8">
    <location>
        <begin position="322"/>
        <end position="343"/>
    </location>
</feature>
<accession>F6D6Z8</accession>
<dbReference type="RefSeq" id="WP_013825866.1">
    <property type="nucleotide sequence ID" value="NC_015574.1"/>
</dbReference>
<feature type="transmembrane region" description="Helical" evidence="8">
    <location>
        <begin position="189"/>
        <end position="205"/>
    </location>
</feature>
<keyword evidence="4" id="KW-0808">Transferase</keyword>
<dbReference type="STRING" id="868131.MSWAN_1350"/>
<name>F6D6Z8_METPW</name>
<keyword evidence="5 8" id="KW-0812">Transmembrane</keyword>
<feature type="transmembrane region" description="Helical" evidence="8">
    <location>
        <begin position="69"/>
        <end position="90"/>
    </location>
</feature>
<feature type="transmembrane region" description="Helical" evidence="8">
    <location>
        <begin position="120"/>
        <end position="136"/>
    </location>
</feature>
<feature type="transmembrane region" description="Helical" evidence="8">
    <location>
        <begin position="270"/>
        <end position="289"/>
    </location>
</feature>
<dbReference type="HOGENOM" id="CLU_587455_0_0_2"/>
<dbReference type="GO" id="GO:0008610">
    <property type="term" value="P:lipid biosynthetic process"/>
    <property type="evidence" value="ECO:0007669"/>
    <property type="project" value="UniProtKB-ARBA"/>
</dbReference>
<protein>
    <submittedName>
        <fullName evidence="9">LPXTG-motif cell wall anchor domain protein</fullName>
    </submittedName>
</protein>
<proteinExistence type="predicted"/>
<evidence type="ECO:0000256" key="2">
    <source>
        <dbReference type="ARBA" id="ARBA00022475"/>
    </source>
</evidence>
<evidence type="ECO:0000256" key="8">
    <source>
        <dbReference type="SAM" id="Phobius"/>
    </source>
</evidence>
<dbReference type="KEGG" id="mew:MSWAN_1350"/>
<evidence type="ECO:0000256" key="4">
    <source>
        <dbReference type="ARBA" id="ARBA00022679"/>
    </source>
</evidence>